<dbReference type="Proteomes" id="UP000785679">
    <property type="component" value="Unassembled WGS sequence"/>
</dbReference>
<gene>
    <name evidence="1" type="ORF">FGO68_gene5433</name>
</gene>
<evidence type="ECO:0000313" key="1">
    <source>
        <dbReference type="EMBL" id="TNV70839.1"/>
    </source>
</evidence>
<organism evidence="1 2">
    <name type="scientific">Halteria grandinella</name>
    <dbReference type="NCBI Taxonomy" id="5974"/>
    <lineage>
        <taxon>Eukaryota</taxon>
        <taxon>Sar</taxon>
        <taxon>Alveolata</taxon>
        <taxon>Ciliophora</taxon>
        <taxon>Intramacronucleata</taxon>
        <taxon>Spirotrichea</taxon>
        <taxon>Stichotrichia</taxon>
        <taxon>Sporadotrichida</taxon>
        <taxon>Halteriidae</taxon>
        <taxon>Halteria</taxon>
    </lineage>
</organism>
<keyword evidence="2" id="KW-1185">Reference proteome</keyword>
<reference evidence="1" key="1">
    <citation type="submission" date="2019-06" db="EMBL/GenBank/DDBJ databases">
        <authorList>
            <person name="Zheng W."/>
        </authorList>
    </citation>
    <scope>NUCLEOTIDE SEQUENCE</scope>
    <source>
        <strain evidence="1">QDHG01</strain>
    </source>
</reference>
<evidence type="ECO:0000313" key="2">
    <source>
        <dbReference type="Proteomes" id="UP000785679"/>
    </source>
</evidence>
<accession>A0A8J8N9K8</accession>
<dbReference type="EMBL" id="RRYP01032232">
    <property type="protein sequence ID" value="TNV70839.1"/>
    <property type="molecule type" value="Genomic_DNA"/>
</dbReference>
<protein>
    <submittedName>
        <fullName evidence="1">Uncharacterized protein</fullName>
    </submittedName>
</protein>
<comment type="caution">
    <text evidence="1">The sequence shown here is derived from an EMBL/GenBank/DDBJ whole genome shotgun (WGS) entry which is preliminary data.</text>
</comment>
<sequence>MIAPTPAAMCASAVCCAISELVSPESPRRCSTSFPRTPPAALISWIARSIPANSGGPRNAKLPVSGNSDPIFSAPEPSLPLLEHPARSKPEIAIATAADALLNFFIVFLAVCPHPSRQFPTASSFDHSMEEAQSLTSRVKIGKIPSPKYLI</sequence>
<proteinExistence type="predicted"/>
<name>A0A8J8N9K8_HALGN</name>
<dbReference type="AlphaFoldDB" id="A0A8J8N9K8"/>